<keyword evidence="3" id="KW-0732">Signal</keyword>
<evidence type="ECO:0000256" key="3">
    <source>
        <dbReference type="SAM" id="SignalP"/>
    </source>
</evidence>
<dbReference type="InterPro" id="IPR050843">
    <property type="entry name" value="Glycosyl_Hydrlase_38"/>
</dbReference>
<dbReference type="CDD" id="cd10810">
    <property type="entry name" value="GH38N_AMII_LAM_like"/>
    <property type="match status" value="1"/>
</dbReference>
<dbReference type="GO" id="GO:0004559">
    <property type="term" value="F:alpha-mannosidase activity"/>
    <property type="evidence" value="ECO:0007669"/>
    <property type="project" value="InterPro"/>
</dbReference>
<dbReference type="InterPro" id="IPR027291">
    <property type="entry name" value="Glyco_hydro_38_N_sf"/>
</dbReference>
<dbReference type="EMBL" id="CAJNRE010010972">
    <property type="protein sequence ID" value="CAF2097339.1"/>
    <property type="molecule type" value="Genomic_DNA"/>
</dbReference>
<accession>A0A816U0K8</accession>
<dbReference type="GO" id="GO:0005764">
    <property type="term" value="C:lysosome"/>
    <property type="evidence" value="ECO:0007669"/>
    <property type="project" value="TreeGrafter"/>
</dbReference>
<keyword evidence="1" id="KW-0378">Hydrolase</keyword>
<dbReference type="PANTHER" id="PTHR11607:SF3">
    <property type="entry name" value="LYSOSOMAL ALPHA-MANNOSIDASE"/>
    <property type="match status" value="1"/>
</dbReference>
<dbReference type="InterPro" id="IPR037094">
    <property type="entry name" value="Glyco_hydro_38_cen_sf"/>
</dbReference>
<evidence type="ECO:0000259" key="4">
    <source>
        <dbReference type="Pfam" id="PF01074"/>
    </source>
</evidence>
<dbReference type="Gene3D" id="1.20.1270.50">
    <property type="entry name" value="Glycoside hydrolase family 38, central domain"/>
    <property type="match status" value="1"/>
</dbReference>
<evidence type="ECO:0000313" key="6">
    <source>
        <dbReference type="Proteomes" id="UP000663824"/>
    </source>
</evidence>
<feature type="chain" id="PRO_5033059646" description="Glycoside hydrolase family 38 N-terminal domain-containing protein" evidence="3">
    <location>
        <begin position="21"/>
        <end position="348"/>
    </location>
</feature>
<keyword evidence="2" id="KW-0326">Glycosidase</keyword>
<dbReference type="Proteomes" id="UP000663824">
    <property type="component" value="Unassembled WGS sequence"/>
</dbReference>
<name>A0A816U0K8_9BILA</name>
<dbReference type="Pfam" id="PF01074">
    <property type="entry name" value="Glyco_hydro_38N"/>
    <property type="match status" value="1"/>
</dbReference>
<dbReference type="InterPro" id="IPR028995">
    <property type="entry name" value="Glyco_hydro_57/38_cen_sf"/>
</dbReference>
<evidence type="ECO:0000256" key="2">
    <source>
        <dbReference type="ARBA" id="ARBA00023295"/>
    </source>
</evidence>
<gene>
    <name evidence="5" type="ORF">MBJ925_LOCUS21641</name>
</gene>
<dbReference type="FunFam" id="3.20.110.10:FF:000001">
    <property type="entry name" value="Alpha-mannosidase"/>
    <property type="match status" value="1"/>
</dbReference>
<dbReference type="InterPro" id="IPR000602">
    <property type="entry name" value="Glyco_hydro_38_N"/>
</dbReference>
<feature type="signal peptide" evidence="3">
    <location>
        <begin position="1"/>
        <end position="20"/>
    </location>
</feature>
<dbReference type="Gene3D" id="3.20.110.10">
    <property type="entry name" value="Glycoside hydrolase 38, N terminal domain"/>
    <property type="match status" value="1"/>
</dbReference>
<dbReference type="GO" id="GO:0006013">
    <property type="term" value="P:mannose metabolic process"/>
    <property type="evidence" value="ECO:0007669"/>
    <property type="project" value="InterPro"/>
</dbReference>
<organism evidence="5 6">
    <name type="scientific">Rotaria magnacalcarata</name>
    <dbReference type="NCBI Taxonomy" id="392030"/>
    <lineage>
        <taxon>Eukaryota</taxon>
        <taxon>Metazoa</taxon>
        <taxon>Spiralia</taxon>
        <taxon>Gnathifera</taxon>
        <taxon>Rotifera</taxon>
        <taxon>Eurotatoria</taxon>
        <taxon>Bdelloidea</taxon>
        <taxon>Philodinida</taxon>
        <taxon>Philodinidae</taxon>
        <taxon>Rotaria</taxon>
    </lineage>
</organism>
<dbReference type="FunFam" id="1.20.1270.50:FF:000002">
    <property type="entry name" value="Alpha-mannosidase"/>
    <property type="match status" value="1"/>
</dbReference>
<comment type="caution">
    <text evidence="5">The sequence shown here is derived from an EMBL/GenBank/DDBJ whole genome shotgun (WGS) entry which is preliminary data.</text>
</comment>
<dbReference type="SUPFAM" id="SSF88688">
    <property type="entry name" value="Families 57/38 glycoside transferase middle domain"/>
    <property type="match status" value="1"/>
</dbReference>
<protein>
    <recommendedName>
        <fullName evidence="4">Glycoside hydrolase family 38 N-terminal domain-containing protein</fullName>
    </recommendedName>
</protein>
<reference evidence="5" key="1">
    <citation type="submission" date="2021-02" db="EMBL/GenBank/DDBJ databases">
        <authorList>
            <person name="Nowell W R."/>
        </authorList>
    </citation>
    <scope>NUCLEOTIDE SEQUENCE</scope>
</reference>
<feature type="domain" description="Glycoside hydrolase family 38 N-terminal" evidence="4">
    <location>
        <begin position="43"/>
        <end position="247"/>
    </location>
</feature>
<evidence type="ECO:0000256" key="1">
    <source>
        <dbReference type="ARBA" id="ARBA00022801"/>
    </source>
</evidence>
<dbReference type="SUPFAM" id="SSF88713">
    <property type="entry name" value="Glycoside hydrolase/deacetylase"/>
    <property type="match status" value="1"/>
</dbReference>
<sequence>MQLILHSTIAFVAIVSICFGAPFKSADKCGYGACNVGQPDKLNVHIVPHTHDDVGWLKTVDQYFYGARNDIQHAAVQYILDSVIPALVENPDRRFIYVEMAFFWRWWLQQSEDMKNTVKQLVNSGHLEFISGGWCMNDEGVTHYSSIIDQHSLGAEFLRDEFGECGRPKLGWQIDPFGHSREVASLFAQMGFDGLFFGRVDFQDYAIRNMTKTMEMIWKGSANLGEQSWLFTGILPRVYTAPASFCFDYRCRDEPIKQANGSDVNLLYSTPTCYLYALNNANQTWTTKTDDFFPISYSMHGLWNGYFTSRPALKRYERHSNNILQVTKQLNAFSNITLRQAFFPLSIN</sequence>
<dbReference type="PANTHER" id="PTHR11607">
    <property type="entry name" value="ALPHA-MANNOSIDASE"/>
    <property type="match status" value="1"/>
</dbReference>
<proteinExistence type="predicted"/>
<dbReference type="InterPro" id="IPR011330">
    <property type="entry name" value="Glyco_hydro/deAcase_b/a-brl"/>
</dbReference>
<dbReference type="AlphaFoldDB" id="A0A816U0K8"/>
<evidence type="ECO:0000313" key="5">
    <source>
        <dbReference type="EMBL" id="CAF2097339.1"/>
    </source>
</evidence>